<proteinExistence type="predicted"/>
<dbReference type="EMBL" id="JAFMYW010000005">
    <property type="protein sequence ID" value="MBO0950297.1"/>
    <property type="molecule type" value="Genomic_DNA"/>
</dbReference>
<feature type="domain" description="Fibronectin type-III" evidence="4">
    <location>
        <begin position="27"/>
        <end position="117"/>
    </location>
</feature>
<keyword evidence="3" id="KW-0732">Signal</keyword>
<dbReference type="PANTHER" id="PTHR46708:SF2">
    <property type="entry name" value="FIBRONECTIN TYPE-III DOMAIN-CONTAINING PROTEIN"/>
    <property type="match status" value="1"/>
</dbReference>
<feature type="domain" description="Fibronectin type-III" evidence="4">
    <location>
        <begin position="872"/>
        <end position="961"/>
    </location>
</feature>
<dbReference type="InterPro" id="IPR050991">
    <property type="entry name" value="ECM_Regulatory_Proteins"/>
</dbReference>
<dbReference type="Pfam" id="PF18962">
    <property type="entry name" value="Por_Secre_tail"/>
    <property type="match status" value="1"/>
</dbReference>
<feature type="domain" description="Fibronectin type-III" evidence="4">
    <location>
        <begin position="1248"/>
        <end position="1337"/>
    </location>
</feature>
<dbReference type="SUPFAM" id="SSF49265">
    <property type="entry name" value="Fibronectin type III"/>
    <property type="match status" value="8"/>
</dbReference>
<dbReference type="Gene3D" id="2.60.40.10">
    <property type="entry name" value="Immunoglobulins"/>
    <property type="match status" value="16"/>
</dbReference>
<dbReference type="SMART" id="SM00060">
    <property type="entry name" value="FN3"/>
    <property type="match status" value="16"/>
</dbReference>
<dbReference type="PANTHER" id="PTHR46708">
    <property type="entry name" value="TENASCIN"/>
    <property type="match status" value="1"/>
</dbReference>
<feature type="chain" id="PRO_5046228159" evidence="3">
    <location>
        <begin position="25"/>
        <end position="1617"/>
    </location>
</feature>
<feature type="domain" description="Fibronectin type-III" evidence="4">
    <location>
        <begin position="305"/>
        <end position="399"/>
    </location>
</feature>
<feature type="domain" description="Fibronectin type-III" evidence="4">
    <location>
        <begin position="1441"/>
        <end position="1533"/>
    </location>
</feature>
<sequence length="1617" mass="172331">MKNQYIRPGLMYLLWLFCLTTATAQVAPAGFTLNAVSNTEIKLSWTHDGKGIDKFVIEKSTNGTTYSPLTSPAVADRSYTDKGLSANTVYYYRIYSVSGTKNSGTVSGKATTLSNPPTGFGVTTITPVRIDLVWNSGGTPTQLEYSKNADFSAATTKKYTTEQTGFADGLMPNTPYYFRLKRTAFNGAQESDWVQTKATTQDAKPATPTGFAVTSKNTNSISVKWTAVSGVEGYQARRSDVPDFTKGVVTQDISFLQTTYTFTNLNDNTTYYLQVRAKNTIGGTDYWSDWSTTINATTDLGPPLAPTGVQATPKSPTQVDVSWTDNSDNEDSFIISRSSAGSNGPWTEAGRVGVNIKTFTDNGASSNTTYYYQVCAVNKTSSACAISAKINTPIQAPAAPTGLSVSIKGTTATLNWKDNAGNETEYEIQRKEDNGAFANYGKTGAFDGSGTFTDSKLVAGKTYCYRVRATNAGGASGHSNESCASTLPAPPNAPTNLQLTFVPTSQVDLSWTEGGGATDFEVQRAEGSGSFTKINTVSGSKTTDQDKTVQQGKTYSYRINAINAGGNTLSDVKTIAIPTTPAAPEYALVVLSSTEIRVDYKNPAGANATALELQYSTDQTFASGVGGQNVPIAGSSVTVGDRQPNTRYYFRLRASNSVTKLSSDWVLKDALTLPPPVTIPNAPTNLNLLGSSDGRTLNVSWTDASDNETGFEIQYSETGDFSNPKTSTTGVSINTATISPLEPCRTYYVRVRAGNGAGSSGWLSGKTTLNPNVPAKATNLAGTAASQTQINLTWTYTANTEDAFELEYASNSSYTNSNKRDLAKANRTEPVTGLTAATTYWLRLRAKNCAGSGEWLETTTATQATAPQPPAAPTNLAANPVSNSEIALTWTNSNDGASFEVERSPDGTTGWTNIGTTAANATSFPSIGLAASTRYVYRVRAVRAGLFSGYSNTASATTLAPPVVVPAAPANFKAVPAAGGTIGLSWDAASGLTGYKLEYADNPGFSNLQTETGIAGTETSFIVRNLLPSTPYYFRLYAINSAGPSPAATAAITQPKAPTNLSLSGSPDGQYIFVKWTDASDNETLFDIQYAETADFTNPRLAAQGPDGTEVMLGSLQRCQTYYVRVRATNRAGSSDWIDGRLTLNPNLPIKANLFAEPASQTRIVLQWATYQTNTEDAFELEYADNSNYTNSIKRDLDKSSRAVEDITGLKAATPYWFRLRAKNCAGAADWSEATATTFAVTPQPPAAPTNLSASAVSSSEISLTWTDNSDETNFEVERSADGTTGWTNIRTTAANVTTIRDIGLTALTRYVYRVRSARGGLFSTYTNPASATTLSVPVVLPNAPTSLSVSVISTTRLDLTWVDNATNEDAYELEYSTNAGFASGLTQVRLSAGASTTQLTGLSANTTYYVRVRAVNSAGPSGWLTGSGTTQAVVPTTVAAPTNLRFATSAPVFSQLSLLWNDVASNETGYEVWRSANDQTNWVRIAELALNTSVFTDVGLRPGVPYFYRVRAVQNALFSDWSNVITDRAPLVSAVALPAEVRVYPNPTSDLLTIDGPSGGSGTVQIRSVAGLTVLEQPFTSVAGRLSLDLRALPAGLYVVVVSTDTIRFSTRILKR</sequence>
<comment type="caution">
    <text evidence="5">The sequence shown here is derived from an EMBL/GenBank/DDBJ whole genome shotgun (WGS) entry which is preliminary data.</text>
</comment>
<feature type="domain" description="Fibronectin type-III" evidence="4">
    <location>
        <begin position="207"/>
        <end position="301"/>
    </location>
</feature>
<gene>
    <name evidence="5" type="ORF">J2I46_17010</name>
</gene>
<feature type="domain" description="Fibronectin type-III" evidence="4">
    <location>
        <begin position="1150"/>
        <end position="1245"/>
    </location>
</feature>
<dbReference type="InterPro" id="IPR013783">
    <property type="entry name" value="Ig-like_fold"/>
</dbReference>
<accession>A0ABS3JN27</accession>
<feature type="domain" description="Fibronectin type-III" evidence="4">
    <location>
        <begin position="968"/>
        <end position="1058"/>
    </location>
</feature>
<evidence type="ECO:0000256" key="2">
    <source>
        <dbReference type="SAM" id="MobiDB-lite"/>
    </source>
</evidence>
<keyword evidence="1" id="KW-0677">Repeat</keyword>
<dbReference type="Pfam" id="PF00041">
    <property type="entry name" value="fn3"/>
    <property type="match status" value="8"/>
</dbReference>
<dbReference type="PROSITE" id="PS50853">
    <property type="entry name" value="FN3"/>
    <property type="match status" value="13"/>
</dbReference>
<dbReference type="CDD" id="cd00063">
    <property type="entry name" value="FN3"/>
    <property type="match status" value="15"/>
</dbReference>
<name>A0ABS3JN27_9BACT</name>
<dbReference type="NCBIfam" id="TIGR04183">
    <property type="entry name" value="Por_Secre_tail"/>
    <property type="match status" value="1"/>
</dbReference>
<reference evidence="5 6" key="1">
    <citation type="submission" date="2021-03" db="EMBL/GenBank/DDBJ databases">
        <title>Fibrella sp. HMF5405 genome sequencing and assembly.</title>
        <authorList>
            <person name="Kang H."/>
            <person name="Kim H."/>
            <person name="Bae S."/>
            <person name="Joh K."/>
        </authorList>
    </citation>
    <scope>NUCLEOTIDE SEQUENCE [LARGE SCALE GENOMIC DNA]</scope>
    <source>
        <strain evidence="5 6">HMF5405</strain>
    </source>
</reference>
<dbReference type="RefSeq" id="WP_207330256.1">
    <property type="nucleotide sequence ID" value="NZ_JAFMYW010000005.1"/>
</dbReference>
<dbReference type="InterPro" id="IPR003961">
    <property type="entry name" value="FN3_dom"/>
</dbReference>
<feature type="domain" description="Fibronectin type-III" evidence="4">
    <location>
        <begin position="682"/>
        <end position="773"/>
    </location>
</feature>
<dbReference type="InterPro" id="IPR036116">
    <property type="entry name" value="FN3_sf"/>
</dbReference>
<protein>
    <submittedName>
        <fullName evidence="5">Fibronectin type III domain-containing protein</fullName>
    </submittedName>
</protein>
<organism evidence="5 6">
    <name type="scientific">Fibrella forsythiae</name>
    <dbReference type="NCBI Taxonomy" id="2817061"/>
    <lineage>
        <taxon>Bacteria</taxon>
        <taxon>Pseudomonadati</taxon>
        <taxon>Bacteroidota</taxon>
        <taxon>Cytophagia</taxon>
        <taxon>Cytophagales</taxon>
        <taxon>Spirosomataceae</taxon>
        <taxon>Fibrella</taxon>
    </lineage>
</organism>
<evidence type="ECO:0000259" key="4">
    <source>
        <dbReference type="PROSITE" id="PS50853"/>
    </source>
</evidence>
<feature type="compositionally biased region" description="Polar residues" evidence="2">
    <location>
        <begin position="309"/>
        <end position="326"/>
    </location>
</feature>
<feature type="domain" description="Fibronectin type-III" evidence="4">
    <location>
        <begin position="776"/>
        <end position="868"/>
    </location>
</feature>
<evidence type="ECO:0000313" key="5">
    <source>
        <dbReference type="EMBL" id="MBO0950297.1"/>
    </source>
</evidence>
<keyword evidence="6" id="KW-1185">Reference proteome</keyword>
<evidence type="ECO:0000256" key="3">
    <source>
        <dbReference type="SAM" id="SignalP"/>
    </source>
</evidence>
<evidence type="ECO:0000313" key="6">
    <source>
        <dbReference type="Proteomes" id="UP000664628"/>
    </source>
</evidence>
<feature type="domain" description="Fibronectin type-III" evidence="4">
    <location>
        <begin position="400"/>
        <end position="489"/>
    </location>
</feature>
<dbReference type="Proteomes" id="UP000664628">
    <property type="component" value="Unassembled WGS sequence"/>
</dbReference>
<feature type="region of interest" description="Disordered" evidence="2">
    <location>
        <begin position="305"/>
        <end position="326"/>
    </location>
</feature>
<feature type="domain" description="Fibronectin type-III" evidence="4">
    <location>
        <begin position="1344"/>
        <end position="1437"/>
    </location>
</feature>
<feature type="domain" description="Fibronectin type-III" evidence="4">
    <location>
        <begin position="493"/>
        <end position="583"/>
    </location>
</feature>
<dbReference type="InterPro" id="IPR026444">
    <property type="entry name" value="Secre_tail"/>
</dbReference>
<evidence type="ECO:0000256" key="1">
    <source>
        <dbReference type="ARBA" id="ARBA00022737"/>
    </source>
</evidence>
<feature type="signal peptide" evidence="3">
    <location>
        <begin position="1"/>
        <end position="24"/>
    </location>
</feature>